<evidence type="ECO:0000313" key="1">
    <source>
        <dbReference type="EMBL" id="CAB4008240.1"/>
    </source>
</evidence>
<dbReference type="PROSITE" id="PS51750">
    <property type="entry name" value="BRO_N"/>
    <property type="match status" value="1"/>
</dbReference>
<reference evidence="1" key="1">
    <citation type="submission" date="2020-04" db="EMBL/GenBank/DDBJ databases">
        <authorList>
            <person name="Alioto T."/>
            <person name="Alioto T."/>
            <person name="Gomez Garrido J."/>
        </authorList>
    </citation>
    <scope>NUCLEOTIDE SEQUENCE</scope>
    <source>
        <strain evidence="1">A484AB</strain>
    </source>
</reference>
<evidence type="ECO:0000313" key="2">
    <source>
        <dbReference type="Proteomes" id="UP001152795"/>
    </source>
</evidence>
<proteinExistence type="predicted"/>
<dbReference type="SMART" id="SM01040">
    <property type="entry name" value="Bro-N"/>
    <property type="match status" value="1"/>
</dbReference>
<accession>A0A6S7HXQ6</accession>
<gene>
    <name evidence="1" type="ORF">PACLA_8A002333</name>
</gene>
<organism evidence="1 2">
    <name type="scientific">Paramuricea clavata</name>
    <name type="common">Red gorgonian</name>
    <name type="synonym">Violescent sea-whip</name>
    <dbReference type="NCBI Taxonomy" id="317549"/>
    <lineage>
        <taxon>Eukaryota</taxon>
        <taxon>Metazoa</taxon>
        <taxon>Cnidaria</taxon>
        <taxon>Anthozoa</taxon>
        <taxon>Octocorallia</taxon>
        <taxon>Malacalcyonacea</taxon>
        <taxon>Plexauridae</taxon>
        <taxon>Paramuricea</taxon>
    </lineage>
</organism>
<dbReference type="Proteomes" id="UP001152795">
    <property type="component" value="Unassembled WGS sequence"/>
</dbReference>
<name>A0A6S7HXQ6_PARCT</name>
<dbReference type="EMBL" id="CACRXK020006065">
    <property type="protein sequence ID" value="CAB4008240.1"/>
    <property type="molecule type" value="Genomic_DNA"/>
</dbReference>
<keyword evidence="2" id="KW-1185">Reference proteome</keyword>
<protein>
    <submittedName>
        <fullName evidence="1">Uncharacterized protein</fullName>
    </submittedName>
</protein>
<dbReference type="OrthoDB" id="7468926at2759"/>
<dbReference type="AlphaFoldDB" id="A0A6S7HXQ6"/>
<comment type="caution">
    <text evidence="1">The sequence shown here is derived from an EMBL/GenBank/DDBJ whole genome shotgun (WGS) entry which is preliminary data.</text>
</comment>
<dbReference type="Pfam" id="PF02498">
    <property type="entry name" value="Bro-N"/>
    <property type="match status" value="1"/>
</dbReference>
<sequence length="193" mass="22156">MAKEVALALGYVNATKAVTMHTDVRSRIQYRNMEDAHFGHLATMHPDTIFITESGIYDLVFGSKLPAAKEFRWWVVSDVLPSIRKTGRYALPGVMEAIDNVKDEKLRQLSEKERKEGRTKLRHKSNIVKDPKAVLHGRKGGLVAQENIRQTRKDLERKESQVCDQGKEITELREKVLYLLAEIDELEDENEKL</sequence>
<dbReference type="InterPro" id="IPR003497">
    <property type="entry name" value="BRO_N_domain"/>
</dbReference>